<evidence type="ECO:0000313" key="12">
    <source>
        <dbReference type="EMBL" id="ALU32494.1"/>
    </source>
</evidence>
<dbReference type="GO" id="GO:0008703">
    <property type="term" value="F:5-amino-6-(5-phosphoribosylamino)uracil reductase activity"/>
    <property type="evidence" value="ECO:0007669"/>
    <property type="project" value="InterPro"/>
</dbReference>
<comment type="catalytic activity">
    <reaction evidence="7">
        <text>2,5-diamino-6-(1-D-ribitylamino)pyrimidin-4(3H)-one 5'-phosphate + NAD(+) = 2,5-diamino-6-(1-D-ribosylamino)pyrimidin-4(3H)-one 5'-phosphate + NADH + H(+)</text>
        <dbReference type="Rhea" id="RHEA:27274"/>
        <dbReference type="ChEBI" id="CHEBI:15378"/>
        <dbReference type="ChEBI" id="CHEBI:57540"/>
        <dbReference type="ChEBI" id="CHEBI:57945"/>
        <dbReference type="ChEBI" id="CHEBI:58890"/>
        <dbReference type="ChEBI" id="CHEBI:59545"/>
        <dbReference type="EC" id="1.1.1.302"/>
    </reaction>
</comment>
<dbReference type="InterPro" id="IPR006401">
    <property type="entry name" value="Rib_reduct_arc"/>
</dbReference>
<dbReference type="EC" id="1.1.1.302" evidence="9"/>
<proteinExistence type="inferred from homology"/>
<comment type="subunit">
    <text evidence="3">Homodimer.</text>
</comment>
<evidence type="ECO:0000256" key="4">
    <source>
        <dbReference type="ARBA" id="ARBA00022619"/>
    </source>
</evidence>
<dbReference type="STRING" id="1435377.SUSAZ_09905"/>
<organism evidence="12 13">
    <name type="scientific">Sulfolobus acidocaldarius</name>
    <dbReference type="NCBI Taxonomy" id="2285"/>
    <lineage>
        <taxon>Archaea</taxon>
        <taxon>Thermoproteota</taxon>
        <taxon>Thermoprotei</taxon>
        <taxon>Sulfolobales</taxon>
        <taxon>Sulfolobaceae</taxon>
        <taxon>Sulfolobus</taxon>
    </lineage>
</organism>
<dbReference type="UniPathway" id="UPA00275"/>
<comment type="catalytic activity">
    <reaction evidence="8">
        <text>2,5-diamino-6-(1-D-ribitylamino)pyrimidin-4(3H)-one 5'-phosphate + NADP(+) = 2,5-diamino-6-(1-D-ribosylamino)pyrimidin-4(3H)-one 5'-phosphate + NADPH + H(+)</text>
        <dbReference type="Rhea" id="RHEA:27278"/>
        <dbReference type="ChEBI" id="CHEBI:15378"/>
        <dbReference type="ChEBI" id="CHEBI:57783"/>
        <dbReference type="ChEBI" id="CHEBI:58349"/>
        <dbReference type="ChEBI" id="CHEBI:58890"/>
        <dbReference type="ChEBI" id="CHEBI:59545"/>
        <dbReference type="EC" id="1.1.1.302"/>
    </reaction>
</comment>
<dbReference type="Proteomes" id="UP000065473">
    <property type="component" value="Chromosome"/>
</dbReference>
<dbReference type="InterPro" id="IPR011549">
    <property type="entry name" value="RibD_C"/>
</dbReference>
<sequence>MKSRPYTIIFSTISIDGRLATKTGYSELSCPIDKQRQHQLRAEVDAIMVGGNTVRIDNPSLTVKYAKKKDKDPIRVIVSKSLNLDVSSKIFSIPPLTVVYTKSENRSKQYELEKRGVVVRRFNELSDVFSDLYESFNVRRLMIEGGGNLIWSVIHEKLYDEIRVTVSPRIFGNGVSLAQGEGFQGDESPRLRLVDAKICQCGNEIHLVYIKGLM</sequence>
<dbReference type="SUPFAM" id="SSF53597">
    <property type="entry name" value="Dihydrofolate reductase-like"/>
    <property type="match status" value="1"/>
</dbReference>
<dbReference type="GO" id="GO:0009231">
    <property type="term" value="P:riboflavin biosynthetic process"/>
    <property type="evidence" value="ECO:0007669"/>
    <property type="project" value="UniProtKB-UniPathway"/>
</dbReference>
<comment type="similarity">
    <text evidence="2">Belongs to the HTP reductase family.</text>
</comment>
<evidence type="ECO:0000313" key="11">
    <source>
        <dbReference type="EMBL" id="ALU29757.1"/>
    </source>
</evidence>
<feature type="domain" description="Bacterial bifunctional deaminase-reductase C-terminal" evidence="10">
    <location>
        <begin position="5"/>
        <end position="207"/>
    </location>
</feature>
<accession>A0A0U3FXN9</accession>
<dbReference type="EMBL" id="CP013695">
    <property type="protein sequence ID" value="ALU32494.1"/>
    <property type="molecule type" value="Genomic_DNA"/>
</dbReference>
<evidence type="ECO:0000256" key="8">
    <source>
        <dbReference type="ARBA" id="ARBA00049020"/>
    </source>
</evidence>
<dbReference type="Gene3D" id="3.40.430.10">
    <property type="entry name" value="Dihydrofolate Reductase, subunit A"/>
    <property type="match status" value="1"/>
</dbReference>
<dbReference type="NCBIfam" id="TIGR00227">
    <property type="entry name" value="ribD_Cterm"/>
    <property type="match status" value="1"/>
</dbReference>
<evidence type="ECO:0000256" key="3">
    <source>
        <dbReference type="ARBA" id="ARBA00011738"/>
    </source>
</evidence>
<evidence type="ECO:0000256" key="1">
    <source>
        <dbReference type="ARBA" id="ARBA00005104"/>
    </source>
</evidence>
<evidence type="ECO:0000256" key="6">
    <source>
        <dbReference type="ARBA" id="ARBA00023002"/>
    </source>
</evidence>
<evidence type="ECO:0000259" key="10">
    <source>
        <dbReference type="Pfam" id="PF01872"/>
    </source>
</evidence>
<dbReference type="GO" id="GO:0050661">
    <property type="term" value="F:NADP binding"/>
    <property type="evidence" value="ECO:0007669"/>
    <property type="project" value="InterPro"/>
</dbReference>
<keyword evidence="5" id="KW-0521">NADP</keyword>
<evidence type="ECO:0000313" key="14">
    <source>
        <dbReference type="Proteomes" id="UP000065473"/>
    </source>
</evidence>
<evidence type="ECO:0000313" key="13">
    <source>
        <dbReference type="Proteomes" id="UP000060043"/>
    </source>
</evidence>
<protein>
    <recommendedName>
        <fullName evidence="9">2,5-diamino-6-(ribosylamino)-4(3H)-pyrimidinone 5'-phosphate reductase</fullName>
        <ecNumber evidence="9">1.1.1.302</ecNumber>
    </recommendedName>
</protein>
<dbReference type="InterPro" id="IPR050765">
    <property type="entry name" value="Riboflavin_Biosynth_HTPR"/>
</dbReference>
<keyword evidence="4" id="KW-0686">Riboflavin biosynthesis</keyword>
<reference evidence="13 14" key="1">
    <citation type="submission" date="2015-12" db="EMBL/GenBank/DDBJ databases">
        <title>A stable core within a dynamic pangenome in Sulfolobus acidocaldarius.</title>
        <authorList>
            <person name="Anderson R."/>
            <person name="Kouris A."/>
            <person name="Seward C."/>
            <person name="Campbell K."/>
            <person name="Whitaker R."/>
        </authorList>
    </citation>
    <scope>NUCLEOTIDE SEQUENCE [LARGE SCALE GENOMIC DNA]</scope>
    <source>
        <strain evidence="11 14">GG12-C01-09</strain>
        <strain evidence="12 13">NG05B_CO5_07</strain>
    </source>
</reference>
<dbReference type="Proteomes" id="UP000060043">
    <property type="component" value="Chromosome"/>
</dbReference>
<dbReference type="InterPro" id="IPR024072">
    <property type="entry name" value="DHFR-like_dom_sf"/>
</dbReference>
<dbReference type="RefSeq" id="WP_011278956.1">
    <property type="nucleotide sequence ID" value="NZ_BHWZ01000006.1"/>
</dbReference>
<dbReference type="EMBL" id="CP013694">
    <property type="protein sequence ID" value="ALU29757.1"/>
    <property type="molecule type" value="Genomic_DNA"/>
</dbReference>
<evidence type="ECO:0000256" key="2">
    <source>
        <dbReference type="ARBA" id="ARBA00009723"/>
    </source>
</evidence>
<dbReference type="AlphaFoldDB" id="A0A0U3FXN9"/>
<dbReference type="PaxDb" id="1435377-SUSAZ_09905"/>
<dbReference type="PANTHER" id="PTHR38011:SF7">
    <property type="entry name" value="2,5-DIAMINO-6-RIBOSYLAMINO-4(3H)-PYRIMIDINONE 5'-PHOSPHATE REDUCTASE"/>
    <property type="match status" value="1"/>
</dbReference>
<dbReference type="Pfam" id="PF01872">
    <property type="entry name" value="RibD_C"/>
    <property type="match status" value="1"/>
</dbReference>
<dbReference type="PANTHER" id="PTHR38011">
    <property type="entry name" value="DIHYDROFOLATE REDUCTASE FAMILY PROTEIN (AFU_ORTHOLOGUE AFUA_8G06820)"/>
    <property type="match status" value="1"/>
</dbReference>
<dbReference type="OMA" id="HLITEWE"/>
<comment type="pathway">
    <text evidence="1">Cofactor biosynthesis; riboflavin biosynthesis.</text>
</comment>
<dbReference type="InterPro" id="IPR002734">
    <property type="entry name" value="RibDG_C"/>
</dbReference>
<dbReference type="OrthoDB" id="10178at2157"/>
<evidence type="ECO:0000256" key="9">
    <source>
        <dbReference type="NCBIfam" id="TIGR01508"/>
    </source>
</evidence>
<gene>
    <name evidence="11" type="ORF">ATY89_07270</name>
    <name evidence="12" type="ORF">ATZ20_10290</name>
</gene>
<keyword evidence="6" id="KW-0560">Oxidoreductase</keyword>
<evidence type="ECO:0000256" key="7">
    <source>
        <dbReference type="ARBA" id="ARBA00047550"/>
    </source>
</evidence>
<dbReference type="GeneID" id="14552680"/>
<evidence type="ECO:0000256" key="5">
    <source>
        <dbReference type="ARBA" id="ARBA00022857"/>
    </source>
</evidence>
<dbReference type="NCBIfam" id="TIGR01508">
    <property type="entry name" value="rib_reduct_arch"/>
    <property type="match status" value="1"/>
</dbReference>
<name>A0A0U3FXN9_9CREN</name>